<evidence type="ECO:0000313" key="3">
    <source>
        <dbReference type="Proteomes" id="UP001369082"/>
    </source>
</evidence>
<feature type="non-terminal residue" evidence="2">
    <location>
        <position position="61"/>
    </location>
</feature>
<dbReference type="Pfam" id="PF02464">
    <property type="entry name" value="CinA"/>
    <property type="match status" value="1"/>
</dbReference>
<name>A0ABU9GUW9_9GAMM</name>
<accession>A0ABU9GUW9</accession>
<organism evidence="2 3">
    <name type="scientific">Psychromonas aquatilis</name>
    <dbReference type="NCBI Taxonomy" id="2005072"/>
    <lineage>
        <taxon>Bacteria</taxon>
        <taxon>Pseudomonadati</taxon>
        <taxon>Pseudomonadota</taxon>
        <taxon>Gammaproteobacteria</taxon>
        <taxon>Alteromonadales</taxon>
        <taxon>Psychromonadaceae</taxon>
        <taxon>Psychromonas</taxon>
    </lineage>
</organism>
<keyword evidence="3" id="KW-1185">Reference proteome</keyword>
<dbReference type="EMBL" id="JBAKAZ010000497">
    <property type="protein sequence ID" value="MEL0631114.1"/>
    <property type="molecule type" value="Genomic_DNA"/>
</dbReference>
<sequence>MWFDRCFITYSNNAINEMLDVDLDLINEFGAVLKEVVNAMATGAVKNSNADISVAISGIAG</sequence>
<dbReference type="InterPro" id="IPR036653">
    <property type="entry name" value="CinA-like_C"/>
</dbReference>
<dbReference type="Gene3D" id="3.90.950.20">
    <property type="entry name" value="CinA-like"/>
    <property type="match status" value="1"/>
</dbReference>
<dbReference type="Proteomes" id="UP001369082">
    <property type="component" value="Unassembled WGS sequence"/>
</dbReference>
<reference evidence="2 3" key="1">
    <citation type="submission" date="2024-02" db="EMBL/GenBank/DDBJ databases">
        <title>Bacteria isolated from the canopy kelp, Nereocystis luetkeana.</title>
        <authorList>
            <person name="Pfister C.A."/>
            <person name="Younker I.T."/>
            <person name="Light S.H."/>
        </authorList>
    </citation>
    <scope>NUCLEOTIDE SEQUENCE [LARGE SCALE GENOMIC DNA]</scope>
    <source>
        <strain evidence="2 3">TI.1.05</strain>
    </source>
</reference>
<dbReference type="InterPro" id="IPR008136">
    <property type="entry name" value="CinA_C"/>
</dbReference>
<protein>
    <submittedName>
        <fullName evidence="2">CinA family protein</fullName>
    </submittedName>
</protein>
<dbReference type="SUPFAM" id="SSF142433">
    <property type="entry name" value="CinA-like"/>
    <property type="match status" value="1"/>
</dbReference>
<proteinExistence type="predicted"/>
<dbReference type="RefSeq" id="WP_341599215.1">
    <property type="nucleotide sequence ID" value="NZ_JBAKAZ010000497.1"/>
</dbReference>
<evidence type="ECO:0000259" key="1">
    <source>
        <dbReference type="Pfam" id="PF02464"/>
    </source>
</evidence>
<gene>
    <name evidence="2" type="ORF">V6256_16280</name>
</gene>
<feature type="domain" description="CinA C-terminal" evidence="1">
    <location>
        <begin position="2"/>
        <end position="61"/>
    </location>
</feature>
<comment type="caution">
    <text evidence="2">The sequence shown here is derived from an EMBL/GenBank/DDBJ whole genome shotgun (WGS) entry which is preliminary data.</text>
</comment>
<evidence type="ECO:0000313" key="2">
    <source>
        <dbReference type="EMBL" id="MEL0631114.1"/>
    </source>
</evidence>